<sequence length="194" mass="22288">MKKKSINEDKKIEWQHVSEEKSREEKVKSGNKMSDQKKESAIKEKGTIEQGSCNKEQSVTGSISTSSEECECKKSVVSTKESKGKTKEKEEKEEKQDETEKCEEEKEEMSSILFKGDKREEMKESCCDISSPLNSLSSKEVNLFTKSNNHFLVYLSPRVQKFEAQNMENEGSLGYKLYKIISFLHSTSFLFFDS</sequence>
<comment type="caution">
    <text evidence="1">The sequence shown here is derived from an EMBL/GenBank/DDBJ whole genome shotgun (WGS) entry which is preliminary data.</text>
</comment>
<dbReference type="EMBL" id="CM044704">
    <property type="protein sequence ID" value="KAI5667358.1"/>
    <property type="molecule type" value="Genomic_DNA"/>
</dbReference>
<proteinExistence type="predicted"/>
<protein>
    <submittedName>
        <fullName evidence="1">Uncharacterized protein</fullName>
    </submittedName>
</protein>
<name>A0ACC0B4C3_CATRO</name>
<evidence type="ECO:0000313" key="2">
    <source>
        <dbReference type="Proteomes" id="UP001060085"/>
    </source>
</evidence>
<organism evidence="1 2">
    <name type="scientific">Catharanthus roseus</name>
    <name type="common">Madagascar periwinkle</name>
    <name type="synonym">Vinca rosea</name>
    <dbReference type="NCBI Taxonomy" id="4058"/>
    <lineage>
        <taxon>Eukaryota</taxon>
        <taxon>Viridiplantae</taxon>
        <taxon>Streptophyta</taxon>
        <taxon>Embryophyta</taxon>
        <taxon>Tracheophyta</taxon>
        <taxon>Spermatophyta</taxon>
        <taxon>Magnoliopsida</taxon>
        <taxon>eudicotyledons</taxon>
        <taxon>Gunneridae</taxon>
        <taxon>Pentapetalae</taxon>
        <taxon>asterids</taxon>
        <taxon>lamiids</taxon>
        <taxon>Gentianales</taxon>
        <taxon>Apocynaceae</taxon>
        <taxon>Rauvolfioideae</taxon>
        <taxon>Vinceae</taxon>
        <taxon>Catharanthinae</taxon>
        <taxon>Catharanthus</taxon>
    </lineage>
</organism>
<reference evidence="2" key="1">
    <citation type="journal article" date="2023" name="Nat. Plants">
        <title>Single-cell RNA sequencing provides a high-resolution roadmap for understanding the multicellular compartmentation of specialized metabolism.</title>
        <authorList>
            <person name="Sun S."/>
            <person name="Shen X."/>
            <person name="Li Y."/>
            <person name="Li Y."/>
            <person name="Wang S."/>
            <person name="Li R."/>
            <person name="Zhang H."/>
            <person name="Shen G."/>
            <person name="Guo B."/>
            <person name="Wei J."/>
            <person name="Xu J."/>
            <person name="St-Pierre B."/>
            <person name="Chen S."/>
            <person name="Sun C."/>
        </authorList>
    </citation>
    <scope>NUCLEOTIDE SEQUENCE [LARGE SCALE GENOMIC DNA]</scope>
</reference>
<gene>
    <name evidence="1" type="ORF">M9H77_17211</name>
</gene>
<evidence type="ECO:0000313" key="1">
    <source>
        <dbReference type="EMBL" id="KAI5667358.1"/>
    </source>
</evidence>
<dbReference type="Proteomes" id="UP001060085">
    <property type="component" value="Linkage Group LG04"/>
</dbReference>
<accession>A0ACC0B4C3</accession>
<keyword evidence="2" id="KW-1185">Reference proteome</keyword>